<organism evidence="1 2">
    <name type="scientific">Entomophthora muscae</name>
    <dbReference type="NCBI Taxonomy" id="34485"/>
    <lineage>
        <taxon>Eukaryota</taxon>
        <taxon>Fungi</taxon>
        <taxon>Fungi incertae sedis</taxon>
        <taxon>Zoopagomycota</taxon>
        <taxon>Entomophthoromycotina</taxon>
        <taxon>Entomophthoromycetes</taxon>
        <taxon>Entomophthorales</taxon>
        <taxon>Entomophthoraceae</taxon>
        <taxon>Entomophthora</taxon>
    </lineage>
</organism>
<dbReference type="Proteomes" id="UP001165960">
    <property type="component" value="Unassembled WGS sequence"/>
</dbReference>
<evidence type="ECO:0000313" key="1">
    <source>
        <dbReference type="EMBL" id="KAJ9085982.1"/>
    </source>
</evidence>
<comment type="caution">
    <text evidence="1">The sequence shown here is derived from an EMBL/GenBank/DDBJ whole genome shotgun (WGS) entry which is preliminary data.</text>
</comment>
<proteinExistence type="predicted"/>
<protein>
    <submittedName>
        <fullName evidence="1">Uncharacterized protein</fullName>
    </submittedName>
</protein>
<accession>A0ACC2UHX6</accession>
<evidence type="ECO:0000313" key="2">
    <source>
        <dbReference type="Proteomes" id="UP001165960"/>
    </source>
</evidence>
<reference evidence="1" key="1">
    <citation type="submission" date="2022-04" db="EMBL/GenBank/DDBJ databases">
        <title>Genome of the entomopathogenic fungus Entomophthora muscae.</title>
        <authorList>
            <person name="Elya C."/>
            <person name="Lovett B.R."/>
            <person name="Lee E."/>
            <person name="Macias A.M."/>
            <person name="Hajek A.E."/>
            <person name="De Bivort B.L."/>
            <person name="Kasson M.T."/>
            <person name="De Fine Licht H.H."/>
            <person name="Stajich J.E."/>
        </authorList>
    </citation>
    <scope>NUCLEOTIDE SEQUENCE</scope>
    <source>
        <strain evidence="1">Berkeley</strain>
    </source>
</reference>
<sequence length="78" mass="8545">MSKKKSSPSSEILPTTSPTKPTNRSTLFTKAIQGAAKHKYKAPEIKQQLEIIATALLEGAKMKKGKCKSRKFEARNGV</sequence>
<name>A0ACC2UHX6_9FUNG</name>
<dbReference type="EMBL" id="QTSX02000737">
    <property type="protein sequence ID" value="KAJ9085982.1"/>
    <property type="molecule type" value="Genomic_DNA"/>
</dbReference>
<gene>
    <name evidence="1" type="ORF">DSO57_1008770</name>
</gene>
<keyword evidence="2" id="KW-1185">Reference proteome</keyword>